<comment type="caution">
    <text evidence="2">The sequence shown here is derived from an EMBL/GenBank/DDBJ whole genome shotgun (WGS) entry which is preliminary data.</text>
</comment>
<reference evidence="2 3" key="1">
    <citation type="submission" date="2015-08" db="EMBL/GenBank/DDBJ databases">
        <title>Genome sequencing of Penicillium nordicum.</title>
        <authorList>
            <person name="Nguyen H.D."/>
            <person name="Seifert K.A."/>
        </authorList>
    </citation>
    <scope>NUCLEOTIDE SEQUENCE [LARGE SCALE GENOMIC DNA]</scope>
    <source>
        <strain evidence="2 3">DAOMC 185683</strain>
    </source>
</reference>
<keyword evidence="1" id="KW-1133">Transmembrane helix</keyword>
<gene>
    <name evidence="2" type="ORF">ACN38_g4813</name>
</gene>
<keyword evidence="1" id="KW-0472">Membrane</keyword>
<evidence type="ECO:0000256" key="1">
    <source>
        <dbReference type="SAM" id="Phobius"/>
    </source>
</evidence>
<dbReference type="OrthoDB" id="2561686at2759"/>
<protein>
    <submittedName>
        <fullName evidence="2">Uncharacterized protein</fullName>
    </submittedName>
</protein>
<dbReference type="AlphaFoldDB" id="A0A0M8P9V2"/>
<keyword evidence="1" id="KW-0812">Transmembrane</keyword>
<organism evidence="2 3">
    <name type="scientific">Penicillium nordicum</name>
    <dbReference type="NCBI Taxonomy" id="229535"/>
    <lineage>
        <taxon>Eukaryota</taxon>
        <taxon>Fungi</taxon>
        <taxon>Dikarya</taxon>
        <taxon>Ascomycota</taxon>
        <taxon>Pezizomycotina</taxon>
        <taxon>Eurotiomycetes</taxon>
        <taxon>Eurotiomycetidae</taxon>
        <taxon>Eurotiales</taxon>
        <taxon>Aspergillaceae</taxon>
        <taxon>Penicillium</taxon>
    </lineage>
</organism>
<dbReference type="EMBL" id="LHQQ01000064">
    <property type="protein sequence ID" value="KOS44254.1"/>
    <property type="molecule type" value="Genomic_DNA"/>
</dbReference>
<evidence type="ECO:0000313" key="2">
    <source>
        <dbReference type="EMBL" id="KOS44254.1"/>
    </source>
</evidence>
<evidence type="ECO:0000313" key="3">
    <source>
        <dbReference type="Proteomes" id="UP000037696"/>
    </source>
</evidence>
<name>A0A0M8P9V2_9EURO</name>
<accession>A0A0M8P9V2</accession>
<dbReference type="Proteomes" id="UP000037696">
    <property type="component" value="Unassembled WGS sequence"/>
</dbReference>
<feature type="transmembrane region" description="Helical" evidence="1">
    <location>
        <begin position="65"/>
        <end position="86"/>
    </location>
</feature>
<proteinExistence type="predicted"/>
<dbReference type="STRING" id="229535.A0A0M8P9V2"/>
<keyword evidence="3" id="KW-1185">Reference proteome</keyword>
<sequence>MTSIITSIKDLITSIFEVIFSVVKNTLGTGYELLLAFSDFFAGIPKMLEHIVKGSSEAVGGVRTFITSNIVIIAMIALGSYGYLVYLRREGRPVQDGTKKLN</sequence>